<dbReference type="SUPFAM" id="SSF51004">
    <property type="entry name" value="C-terminal (heme d1) domain of cytochrome cd1-nitrite reductase"/>
    <property type="match status" value="1"/>
</dbReference>
<sequence length="642" mass="65825">MSAREKATGLVRARGGWWAAALLVTALLMATLLGGGRAGLAIAASDGSAWLWSRSAGEVDRVNPDNGRVEQRRQVTDARGHRVQVTQNDRYLLIHDLDTGRVSSINLNGLGFSGRLDVGTRGDPHLAMGSDAAALIERTSGAIRAVDPSTLRPVGPVLRLPGPLVGGEFDDAGLLWVAAPGQGTVVALKVTPQGATVVKTAGVAEPGHDLALTALDRGALVVDRGGRDLVVATSDGTRRFTAPVPLDGAMVPDRTHGPLAAVTVPAAGAVVTVGDVRKDGPVRSFPLSDPVQEPAVPFAGKVYLPVRTTGQVRVFEPGGRQTGVLNMPAGRGDLEVQVREGNLFVNAPGSTDALVVGDDGAARTIGKYPGGRGHGGSGPKVPGGGENSPPQIPVPPIDPIFPNPFDPGTPSKSPEATSPNEPGRPTAPAQPSLPSLPGTPRTPHAPRAPHLPKPSTPARTSPTTGTGSSPSGRPTTGPTTSGPKPTSPRPTTPKPSSPKPTTPRPTTPKPKPTTPKPKPTTPKPKPKPTQTRQPYTPQQVCNASGGGSYTIQRSVSFSGGRVYLLYSAATKNNCAVTMKTTNIGKGTSAWVRLQSQTGKTGSDSGTFKYYAGPVFVHAPGICVRFSGGASGASASAGYGNCG</sequence>
<feature type="compositionally biased region" description="Pro residues" evidence="1">
    <location>
        <begin position="390"/>
        <end position="407"/>
    </location>
</feature>
<dbReference type="AlphaFoldDB" id="A0A7D4A0U0"/>
<feature type="compositionally biased region" description="Low complexity" evidence="1">
    <location>
        <begin position="456"/>
        <end position="484"/>
    </location>
</feature>
<gene>
    <name evidence="2" type="ORF">ACTIVE_4565</name>
</gene>
<feature type="compositionally biased region" description="Pro residues" evidence="1">
    <location>
        <begin position="485"/>
        <end position="523"/>
    </location>
</feature>
<dbReference type="InterPro" id="IPR011048">
    <property type="entry name" value="Haem_d1_sf"/>
</dbReference>
<dbReference type="Proteomes" id="UP000501240">
    <property type="component" value="Chromosome"/>
</dbReference>
<evidence type="ECO:0000313" key="3">
    <source>
        <dbReference type="Proteomes" id="UP000501240"/>
    </source>
</evidence>
<accession>A0A7D4A0U0</accession>
<protein>
    <submittedName>
        <fullName evidence="2">Cell wall surface anchor family protein</fullName>
    </submittedName>
</protein>
<dbReference type="EMBL" id="CP053892">
    <property type="protein sequence ID" value="QKG22924.1"/>
    <property type="molecule type" value="Genomic_DNA"/>
</dbReference>
<keyword evidence="3" id="KW-1185">Reference proteome</keyword>
<name>A0A7D4A0U0_ACTVE</name>
<evidence type="ECO:0000256" key="1">
    <source>
        <dbReference type="SAM" id="MobiDB-lite"/>
    </source>
</evidence>
<evidence type="ECO:0000313" key="2">
    <source>
        <dbReference type="EMBL" id="QKG22924.1"/>
    </source>
</evidence>
<reference evidence="2 3" key="1">
    <citation type="submission" date="2020-05" db="EMBL/GenBank/DDBJ databases">
        <title>Actinomadura verrucosospora NRRL-B18236 (PFL_A860) Genome sequencing and assembly.</title>
        <authorList>
            <person name="Samborskyy M."/>
        </authorList>
    </citation>
    <scope>NUCLEOTIDE SEQUENCE [LARGE SCALE GENOMIC DNA]</scope>
    <source>
        <strain evidence="2 3">NRRL:B18236</strain>
    </source>
</reference>
<organism evidence="2 3">
    <name type="scientific">Actinomadura verrucosospora</name>
    <dbReference type="NCBI Taxonomy" id="46165"/>
    <lineage>
        <taxon>Bacteria</taxon>
        <taxon>Bacillati</taxon>
        <taxon>Actinomycetota</taxon>
        <taxon>Actinomycetes</taxon>
        <taxon>Streptosporangiales</taxon>
        <taxon>Thermomonosporaceae</taxon>
        <taxon>Actinomadura</taxon>
    </lineage>
</organism>
<feature type="compositionally biased region" description="Polar residues" evidence="1">
    <location>
        <begin position="410"/>
        <end position="420"/>
    </location>
</feature>
<proteinExistence type="predicted"/>
<feature type="region of interest" description="Disordered" evidence="1">
    <location>
        <begin position="365"/>
        <end position="547"/>
    </location>
</feature>
<feature type="compositionally biased region" description="Gly residues" evidence="1">
    <location>
        <begin position="368"/>
        <end position="386"/>
    </location>
</feature>
<dbReference type="PRINTS" id="PR01217">
    <property type="entry name" value="PRICHEXTENSN"/>
</dbReference>
<dbReference type="RefSeq" id="WP_173096959.1">
    <property type="nucleotide sequence ID" value="NZ_CP053892.1"/>
</dbReference>
<feature type="compositionally biased region" description="Low complexity" evidence="1">
    <location>
        <begin position="528"/>
        <end position="537"/>
    </location>
</feature>